<proteinExistence type="predicted"/>
<keyword evidence="1" id="KW-0614">Plasmid</keyword>
<sequence>MHFKQFELFPFAMWQAFPAADYYENSSNMMDIRVNSLATQYFVVIPSCLPSFICWTSAYW</sequence>
<protein>
    <submittedName>
        <fullName evidence="1">Uncharacterized protein</fullName>
    </submittedName>
</protein>
<name>A0A1L3ZP72_RHILE</name>
<reference evidence="1 2" key="1">
    <citation type="submission" date="2016-11" db="EMBL/GenBank/DDBJ databases">
        <title>Rhizobium leguminosarum bv. viciae strain Vaf12 isolated from Vavilovia formosa root nodules from Russia, Dagestan.</title>
        <authorList>
            <person name="Kimeklis A."/>
        </authorList>
    </citation>
    <scope>NUCLEOTIDE SEQUENCE [LARGE SCALE GENOMIC DNA]</scope>
    <source>
        <strain evidence="1 2">Vaf-108</strain>
        <plasmid evidence="2">Plasmid unnamed6</plasmid>
    </source>
</reference>
<organism evidence="1 2">
    <name type="scientific">Rhizobium leguminosarum</name>
    <dbReference type="NCBI Taxonomy" id="384"/>
    <lineage>
        <taxon>Bacteria</taxon>
        <taxon>Pseudomonadati</taxon>
        <taxon>Pseudomonadota</taxon>
        <taxon>Alphaproteobacteria</taxon>
        <taxon>Hyphomicrobiales</taxon>
        <taxon>Rhizobiaceae</taxon>
        <taxon>Rhizobium/Agrobacterium group</taxon>
        <taxon>Rhizobium</taxon>
    </lineage>
</organism>
<dbReference type="AlphaFoldDB" id="A0A1L3ZP72"/>
<evidence type="ECO:0000313" key="2">
    <source>
        <dbReference type="Proteomes" id="UP000183050"/>
    </source>
</evidence>
<gene>
    <name evidence="1" type="ORF">BMW22_39685</name>
</gene>
<evidence type="ECO:0000313" key="1">
    <source>
        <dbReference type="EMBL" id="API57465.1"/>
    </source>
</evidence>
<accession>A0A1L3ZP72</accession>
<dbReference type="Proteomes" id="UP000183050">
    <property type="component" value="Plasmid unnamed6"/>
</dbReference>
<geneLocation type="plasmid" evidence="1 2">
    <name>unnamed6</name>
</geneLocation>
<dbReference type="EMBL" id="CP018234">
    <property type="protein sequence ID" value="API57465.1"/>
    <property type="molecule type" value="Genomic_DNA"/>
</dbReference>